<proteinExistence type="predicted"/>
<gene>
    <name evidence="1" type="ORF">E4656_10990</name>
</gene>
<accession>A0A4Z0WF37</accession>
<sequence length="80" mass="9046">MGQVTIYLDSETEQKMIANSKVMKLSKSKWVTNVIREKLVDQWPDTVRALPGSWHDCPSLEELRAHPEPTRAGTPNNVDA</sequence>
<dbReference type="EMBL" id="SRMF01000003">
    <property type="protein sequence ID" value="TGG93561.1"/>
    <property type="molecule type" value="Genomic_DNA"/>
</dbReference>
<reference evidence="1 2" key="1">
    <citation type="submission" date="2019-04" db="EMBL/GenBank/DDBJ databases">
        <title>Natronospirillum operosus gen. nov., sp. nov., a haloalkaliphilic satellite isolated from decaying biomass of laboratory culture of cyanobacterium Geitlerinema sp. and proposal of Natronospirillaceae fam. nov. and Saccharospirillaceae fam. nov.</title>
        <authorList>
            <person name="Kevbrin V."/>
            <person name="Boltyanskaya Y."/>
            <person name="Koziaeva V."/>
            <person name="Grouzdev D.S."/>
            <person name="Park M."/>
            <person name="Cho J."/>
        </authorList>
    </citation>
    <scope>NUCLEOTIDE SEQUENCE [LARGE SCALE GENOMIC DNA]</scope>
    <source>
        <strain evidence="1 2">G-116</strain>
    </source>
</reference>
<comment type="caution">
    <text evidence="1">The sequence shown here is derived from an EMBL/GenBank/DDBJ whole genome shotgun (WGS) entry which is preliminary data.</text>
</comment>
<dbReference type="RefSeq" id="WP_135483273.1">
    <property type="nucleotide sequence ID" value="NZ_SRMF01000003.1"/>
</dbReference>
<organism evidence="1 2">
    <name type="scientific">Natronospirillum operosum</name>
    <dbReference type="NCBI Taxonomy" id="2759953"/>
    <lineage>
        <taxon>Bacteria</taxon>
        <taxon>Pseudomonadati</taxon>
        <taxon>Pseudomonadota</taxon>
        <taxon>Gammaproteobacteria</taxon>
        <taxon>Oceanospirillales</taxon>
        <taxon>Natronospirillaceae</taxon>
        <taxon>Natronospirillum</taxon>
    </lineage>
</organism>
<protein>
    <submittedName>
        <fullName evidence="1">CopG family transcriptional regulator</fullName>
    </submittedName>
</protein>
<evidence type="ECO:0000313" key="1">
    <source>
        <dbReference type="EMBL" id="TGG93561.1"/>
    </source>
</evidence>
<keyword evidence="2" id="KW-1185">Reference proteome</keyword>
<dbReference type="Proteomes" id="UP000297475">
    <property type="component" value="Unassembled WGS sequence"/>
</dbReference>
<dbReference type="OrthoDB" id="5472118at2"/>
<dbReference type="AlphaFoldDB" id="A0A4Z0WF37"/>
<name>A0A4Z0WF37_9GAMM</name>
<evidence type="ECO:0000313" key="2">
    <source>
        <dbReference type="Proteomes" id="UP000297475"/>
    </source>
</evidence>